<evidence type="ECO:0000259" key="3">
    <source>
        <dbReference type="Pfam" id="PF14330"/>
    </source>
</evidence>
<dbReference type="EMBL" id="KN847320">
    <property type="protein sequence ID" value="KIW54213.1"/>
    <property type="molecule type" value="Genomic_DNA"/>
</dbReference>
<dbReference type="GeneID" id="25328492"/>
<evidence type="ECO:0000313" key="4">
    <source>
        <dbReference type="EMBL" id="KIW54213.1"/>
    </source>
</evidence>
<evidence type="ECO:0000259" key="2">
    <source>
        <dbReference type="Pfam" id="PF07287"/>
    </source>
</evidence>
<gene>
    <name evidence="4" type="ORF">PV05_06584</name>
</gene>
<organism evidence="4 5">
    <name type="scientific">Exophiala xenobiotica</name>
    <dbReference type="NCBI Taxonomy" id="348802"/>
    <lineage>
        <taxon>Eukaryota</taxon>
        <taxon>Fungi</taxon>
        <taxon>Dikarya</taxon>
        <taxon>Ascomycota</taxon>
        <taxon>Pezizomycotina</taxon>
        <taxon>Eurotiomycetes</taxon>
        <taxon>Chaetothyriomycetidae</taxon>
        <taxon>Chaetothyriales</taxon>
        <taxon>Herpotrichiellaceae</taxon>
        <taxon>Exophiala</taxon>
    </lineage>
</organism>
<feature type="domain" description="DUF4387" evidence="3">
    <location>
        <begin position="553"/>
        <end position="653"/>
    </location>
</feature>
<evidence type="ECO:0000256" key="1">
    <source>
        <dbReference type="SAM" id="MobiDB-lite"/>
    </source>
</evidence>
<dbReference type="RefSeq" id="XP_013314797.1">
    <property type="nucleotide sequence ID" value="XM_013459343.1"/>
</dbReference>
<protein>
    <submittedName>
        <fullName evidence="4">Uncharacterized protein</fullName>
    </submittedName>
</protein>
<dbReference type="InterPro" id="IPR025496">
    <property type="entry name" value="DUF4387"/>
</dbReference>
<dbReference type="InterPro" id="IPR010839">
    <property type="entry name" value="AtuA_N"/>
</dbReference>
<dbReference type="STRING" id="348802.A0A0D2EFJ3"/>
<sequence>MGSIDIKSVGASSPLCHIVTPTGMLGYGLNQDQVDQALEECVCTGAPTAIILDSGSTDGGPSVLALGTMTCPRSNYKRDLRKLLSSGHRFKAPVLISSAGGSGSDENVEEIVQMCEEIAEEPGNSAYNFTTIAIFAGISKALVTQRLAKGVITGCGPAVPPMTQADIDDCPRIVAQMGPEPFVEAMEAQPDFNLLIGGRAYDPSPFVAFATFCFRQLLPKNDKAFSSNILGSFMHMGKILECGGSCAKPKSSGAMATIYQDGTYDIRPLAPNSRCTPLSVAAHTLYEKSRPDILSGPGGYFDVTQTQYEQLGDNRTVRVRDDRFQTSAAQGVPYQVKLEAAKMVGFRSMYIGSMRDPILIRQIDEFLMMVKEYVRQQQSDAQGAWKLEFHKYGGKDAEELVLIGEALADTQALATAVADTARVATIHGAYAGQKATSGNFAFGICGTKNVELGPCTEFCIYHLMSLEPGEESAFERPGQADGHERNAVSDSRKGIFQWRTHKIGQGVPEATDRVAVRNDNKHDQHANSAKAVSTSRMPMPQPLLPLSGPLRVVDAASVLCSKNSGPYEITFDVMFDDPEIYRVVKESGVLNCTVIEGLCNLKPGEMIWCGWFDQALAFKATIPRKRAGQLVAAGGFLENDVHGSQQYIPLIGLTFSEKVAASLREIEATRG</sequence>
<accession>A0A0D2EFJ3</accession>
<dbReference type="HOGENOM" id="CLU_028036_1_0_1"/>
<dbReference type="OrthoDB" id="3163292at2759"/>
<feature type="compositionally biased region" description="Basic and acidic residues" evidence="1">
    <location>
        <begin position="481"/>
        <end position="491"/>
    </location>
</feature>
<feature type="region of interest" description="Disordered" evidence="1">
    <location>
        <begin position="472"/>
        <end position="491"/>
    </location>
</feature>
<name>A0A0D2EFJ3_9EURO</name>
<reference evidence="4 5" key="1">
    <citation type="submission" date="2015-01" db="EMBL/GenBank/DDBJ databases">
        <title>The Genome Sequence of Exophiala xenobiotica CBS118157.</title>
        <authorList>
            <consortium name="The Broad Institute Genomics Platform"/>
            <person name="Cuomo C."/>
            <person name="de Hoog S."/>
            <person name="Gorbushina A."/>
            <person name="Stielow B."/>
            <person name="Teixiera M."/>
            <person name="Abouelleil A."/>
            <person name="Chapman S.B."/>
            <person name="Priest M."/>
            <person name="Young S.K."/>
            <person name="Wortman J."/>
            <person name="Nusbaum C."/>
            <person name="Birren B."/>
        </authorList>
    </citation>
    <scope>NUCLEOTIDE SEQUENCE [LARGE SCALE GENOMIC DNA]</scope>
    <source>
        <strain evidence="4 5">CBS 118157</strain>
    </source>
</reference>
<evidence type="ECO:0000313" key="5">
    <source>
        <dbReference type="Proteomes" id="UP000054342"/>
    </source>
</evidence>
<dbReference type="AlphaFoldDB" id="A0A0D2EFJ3"/>
<dbReference type="Pfam" id="PF07287">
    <property type="entry name" value="AtuA"/>
    <property type="match status" value="1"/>
</dbReference>
<dbReference type="Proteomes" id="UP000054342">
    <property type="component" value="Unassembled WGS sequence"/>
</dbReference>
<proteinExistence type="predicted"/>
<keyword evidence="5" id="KW-1185">Reference proteome</keyword>
<feature type="domain" description="Acyclic terpene utilisation N-terminal" evidence="2">
    <location>
        <begin position="62"/>
        <end position="397"/>
    </location>
</feature>
<dbReference type="Pfam" id="PF14330">
    <property type="entry name" value="DUF4387"/>
    <property type="match status" value="1"/>
</dbReference>